<dbReference type="GO" id="GO:0005794">
    <property type="term" value="C:Golgi apparatus"/>
    <property type="evidence" value="ECO:0007669"/>
    <property type="project" value="TreeGrafter"/>
</dbReference>
<keyword evidence="3" id="KW-0813">Transport</keyword>
<dbReference type="GO" id="GO:0006888">
    <property type="term" value="P:endoplasmic reticulum to Golgi vesicle-mediated transport"/>
    <property type="evidence" value="ECO:0007669"/>
    <property type="project" value="TreeGrafter"/>
</dbReference>
<dbReference type="AlphaFoldDB" id="L5M8L8"/>
<gene>
    <name evidence="10" type="ORF">MDA_GLEAN10015834</name>
</gene>
<evidence type="ECO:0000313" key="11">
    <source>
        <dbReference type="Proteomes" id="UP000010556"/>
    </source>
</evidence>
<dbReference type="Proteomes" id="UP000010556">
    <property type="component" value="Unassembled WGS sequence"/>
</dbReference>
<evidence type="ECO:0000256" key="4">
    <source>
        <dbReference type="ARBA" id="ARBA00023136"/>
    </source>
</evidence>
<keyword evidence="2" id="KW-0488">Methylation</keyword>
<comment type="similarity">
    <text evidence="1">Belongs to the synaptobrevin family.</text>
</comment>
<evidence type="ECO:0000256" key="2">
    <source>
        <dbReference type="ARBA" id="ARBA00022481"/>
    </source>
</evidence>
<name>L5M8L8_MYODS</name>
<dbReference type="SMART" id="SM01270">
    <property type="entry name" value="Longin"/>
    <property type="match status" value="1"/>
</dbReference>
<dbReference type="InterPro" id="IPR010908">
    <property type="entry name" value="Longin_dom"/>
</dbReference>
<dbReference type="InterPro" id="IPR011012">
    <property type="entry name" value="Longin-like_dom_sf"/>
</dbReference>
<dbReference type="CDD" id="cd14824">
    <property type="entry name" value="Longin"/>
    <property type="match status" value="1"/>
</dbReference>
<keyword evidence="4" id="KW-0472">Membrane</keyword>
<evidence type="ECO:0000256" key="3">
    <source>
        <dbReference type="ARBA" id="ARBA00022927"/>
    </source>
</evidence>
<organism evidence="10 11">
    <name type="scientific">Myotis davidii</name>
    <name type="common">David's myotis</name>
    <dbReference type="NCBI Taxonomy" id="225400"/>
    <lineage>
        <taxon>Eukaryota</taxon>
        <taxon>Metazoa</taxon>
        <taxon>Chordata</taxon>
        <taxon>Craniata</taxon>
        <taxon>Vertebrata</taxon>
        <taxon>Euteleostomi</taxon>
        <taxon>Mammalia</taxon>
        <taxon>Eutheria</taxon>
        <taxon>Laurasiatheria</taxon>
        <taxon>Chiroptera</taxon>
        <taxon>Yangochiroptera</taxon>
        <taxon>Vespertilionidae</taxon>
        <taxon>Myotis</taxon>
    </lineage>
</organism>
<keyword evidence="7" id="KW-0636">Prenylation</keyword>
<keyword evidence="11" id="KW-1185">Reference proteome</keyword>
<dbReference type="GO" id="GO:0005484">
    <property type="term" value="F:SNAP receptor activity"/>
    <property type="evidence" value="ECO:0007669"/>
    <property type="project" value="TreeGrafter"/>
</dbReference>
<dbReference type="Gene3D" id="3.30.450.50">
    <property type="entry name" value="Longin domain"/>
    <property type="match status" value="1"/>
</dbReference>
<evidence type="ECO:0000256" key="6">
    <source>
        <dbReference type="ARBA" id="ARBA00023288"/>
    </source>
</evidence>
<evidence type="ECO:0000256" key="7">
    <source>
        <dbReference type="ARBA" id="ARBA00023289"/>
    </source>
</evidence>
<sequence>MNIQTPPTLLQLAGESLLRNQASAIAALEYLPAALFPPLFIQTYRRRIWELLKAMVHAWPFTFLPLGCLSHLSLNEALKAVLDELDILFAQERTSVQEFMTFTSQLIVELSAKGNRASVKEQEYLCHVYVQNDSLAGVVIADSEYPSQVAFTLLEKVLDHSS</sequence>
<dbReference type="PROSITE" id="PS50859">
    <property type="entry name" value="LONGIN"/>
    <property type="match status" value="1"/>
</dbReference>
<evidence type="ECO:0000256" key="8">
    <source>
        <dbReference type="ARBA" id="ARBA00046278"/>
    </source>
</evidence>
<keyword evidence="6" id="KW-0449">Lipoprotein</keyword>
<dbReference type="PANTHER" id="PTHR45806">
    <property type="entry name" value="SYNAPTOBREVIN HOMOLOG YKT6"/>
    <property type="match status" value="1"/>
</dbReference>
<dbReference type="SUPFAM" id="SSF64356">
    <property type="entry name" value="SNARE-like"/>
    <property type="match status" value="1"/>
</dbReference>
<protein>
    <submittedName>
        <fullName evidence="10">Synaptobrevin like protein YKT6</fullName>
    </submittedName>
</protein>
<feature type="domain" description="Longin" evidence="9">
    <location>
        <begin position="95"/>
        <end position="162"/>
    </location>
</feature>
<dbReference type="PANTHER" id="PTHR45806:SF1">
    <property type="entry name" value="SYNAPTOBREVIN HOMOLOG YKT6"/>
    <property type="match status" value="1"/>
</dbReference>
<accession>L5M8L8</accession>
<dbReference type="Pfam" id="PF13774">
    <property type="entry name" value="Longin"/>
    <property type="match status" value="1"/>
</dbReference>
<evidence type="ECO:0000313" key="10">
    <source>
        <dbReference type="EMBL" id="ELK34731.1"/>
    </source>
</evidence>
<proteinExistence type="inferred from homology"/>
<reference evidence="11" key="1">
    <citation type="journal article" date="2013" name="Science">
        <title>Comparative analysis of bat genomes provides insight into the evolution of flight and immunity.</title>
        <authorList>
            <person name="Zhang G."/>
            <person name="Cowled C."/>
            <person name="Shi Z."/>
            <person name="Huang Z."/>
            <person name="Bishop-Lilly K.A."/>
            <person name="Fang X."/>
            <person name="Wynne J.W."/>
            <person name="Xiong Z."/>
            <person name="Baker M.L."/>
            <person name="Zhao W."/>
            <person name="Tachedjian M."/>
            <person name="Zhu Y."/>
            <person name="Zhou P."/>
            <person name="Jiang X."/>
            <person name="Ng J."/>
            <person name="Yang L."/>
            <person name="Wu L."/>
            <person name="Xiao J."/>
            <person name="Feng Y."/>
            <person name="Chen Y."/>
            <person name="Sun X."/>
            <person name="Zhang Y."/>
            <person name="Marsh G.A."/>
            <person name="Crameri G."/>
            <person name="Broder C.C."/>
            <person name="Frey K.G."/>
            <person name="Wang L.F."/>
            <person name="Wang J."/>
        </authorList>
    </citation>
    <scope>NUCLEOTIDE SEQUENCE [LARGE SCALE GENOMIC DNA]</scope>
</reference>
<dbReference type="GO" id="GO:0015031">
    <property type="term" value="P:protein transport"/>
    <property type="evidence" value="ECO:0007669"/>
    <property type="project" value="UniProtKB-KW"/>
</dbReference>
<evidence type="ECO:0000256" key="1">
    <source>
        <dbReference type="ARBA" id="ARBA00008025"/>
    </source>
</evidence>
<dbReference type="EMBL" id="KB102854">
    <property type="protein sequence ID" value="ELK34731.1"/>
    <property type="molecule type" value="Genomic_DNA"/>
</dbReference>
<comment type="subcellular location">
    <subcellularLocation>
        <location evidence="8">Endomembrane system</location>
        <topology evidence="8">Lipid-anchor</topology>
        <orientation evidence="8">Cytoplasmic side</orientation>
    </subcellularLocation>
</comment>
<keyword evidence="3" id="KW-0653">Protein transport</keyword>
<evidence type="ECO:0000256" key="5">
    <source>
        <dbReference type="ARBA" id="ARBA00023139"/>
    </source>
</evidence>
<evidence type="ECO:0000259" key="9">
    <source>
        <dbReference type="PROSITE" id="PS50859"/>
    </source>
</evidence>
<keyword evidence="5" id="KW-0564">Palmitate</keyword>